<dbReference type="GO" id="GO:0008270">
    <property type="term" value="F:zinc ion binding"/>
    <property type="evidence" value="ECO:0007669"/>
    <property type="project" value="UniProtKB-KW"/>
</dbReference>
<dbReference type="AlphaFoldDB" id="A0AAN6GQE1"/>
<keyword evidence="3" id="KW-0479">Metal-binding</keyword>
<comment type="similarity">
    <text evidence="6">Belongs to the RMD5/GID2 family.</text>
</comment>
<dbReference type="FunFam" id="3.30.40.10:FF:000143">
    <property type="entry name" value="Regulator of gluconeogenesis Rmd5"/>
    <property type="match status" value="1"/>
</dbReference>
<reference evidence="12" key="1">
    <citation type="journal article" date="2023" name="PhytoFront">
        <title>Draft Genome Resources of Seven Strains of Tilletia horrida, Causal Agent of Kernel Smut of Rice.</title>
        <authorList>
            <person name="Khanal S."/>
            <person name="Antony Babu S."/>
            <person name="Zhou X.G."/>
        </authorList>
    </citation>
    <scope>NUCLEOTIDE SEQUENCE</scope>
    <source>
        <strain evidence="12">TX6</strain>
    </source>
</reference>
<comment type="caution">
    <text evidence="12">The sequence shown here is derived from an EMBL/GenBank/DDBJ whole genome shotgun (WGS) entry which is preliminary data.</text>
</comment>
<evidence type="ECO:0000256" key="2">
    <source>
        <dbReference type="ARBA" id="ARBA00022490"/>
    </source>
</evidence>
<dbReference type="GO" id="GO:0061630">
    <property type="term" value="F:ubiquitin protein ligase activity"/>
    <property type="evidence" value="ECO:0007669"/>
    <property type="project" value="InterPro"/>
</dbReference>
<protein>
    <recommendedName>
        <fullName evidence="8">GID complex catalytic subunit 2</fullName>
    </recommendedName>
    <alternativeName>
        <fullName evidence="7">Glucose-induced degradation protein 2</fullName>
    </alternativeName>
</protein>
<evidence type="ECO:0000256" key="8">
    <source>
        <dbReference type="ARBA" id="ARBA00080744"/>
    </source>
</evidence>
<evidence type="ECO:0000256" key="5">
    <source>
        <dbReference type="ARBA" id="ARBA00022833"/>
    </source>
</evidence>
<feature type="region of interest" description="Disordered" evidence="10">
    <location>
        <begin position="46"/>
        <end position="68"/>
    </location>
</feature>
<dbReference type="InterPro" id="IPR045098">
    <property type="entry name" value="Fyv10_fam"/>
</dbReference>
<feature type="region of interest" description="Disordered" evidence="10">
    <location>
        <begin position="256"/>
        <end position="285"/>
    </location>
</feature>
<evidence type="ECO:0000256" key="7">
    <source>
        <dbReference type="ARBA" id="ARBA00075398"/>
    </source>
</evidence>
<evidence type="ECO:0000259" key="11">
    <source>
        <dbReference type="PROSITE" id="PS51867"/>
    </source>
</evidence>
<dbReference type="Proteomes" id="UP001176517">
    <property type="component" value="Unassembled WGS sequence"/>
</dbReference>
<sequence length="534" mass="58227">MEAIQKELERSTKKAIPLVSSSSKASLTTVNESLDQLIKKLESAQQRLAPSTTGGDKASTGSTLPPPPIAPLCKDLAATVEATAKTIAEKQAVYETQLGNLGRAIDKKFPTAISTAAVANPSLFSSRNAQYALRHVVLDHLLRHGDWETAELFAKEMDVKLSNDRVTIFKRLHSTLEAIERGDLSSAIQWARTEREFLGVRGSSLEFALHRSQFLQIAVTGCRPIEPEGEEFDYDQSVQATATTPLATSALLTEADGDTPMMSGEDIEDEQEAEAAVGGRPSASSSIHGTQGLALGASMMSCDTSSFPGSVPPSFLSNKKLAFAYARRHFQPFLHSQILEVQRLYCLLMFLPEFPAAAPALSSTRSADQRPIPSPSAPPLHHFYQRFPPLYHPLLDARLVHAPALLPLFRLDYCARMGVARDPPLKIAVEIGAGGALSRIMKVRQVMKLKGNEWSQADELPVEIPLPNHLRYHSVFACPVSKEQGTDANPPMMMACGHVVCQDSLERLSKGCGRVKCPYCPVESAVNQALRVYF</sequence>
<evidence type="ECO:0000256" key="10">
    <source>
        <dbReference type="SAM" id="MobiDB-lite"/>
    </source>
</evidence>
<keyword evidence="13" id="KW-1185">Reference proteome</keyword>
<dbReference type="PROSITE" id="PS51867">
    <property type="entry name" value="ZF_RING_GID"/>
    <property type="match status" value="1"/>
</dbReference>
<dbReference type="GO" id="GO:0005634">
    <property type="term" value="C:nucleus"/>
    <property type="evidence" value="ECO:0007669"/>
    <property type="project" value="TreeGrafter"/>
</dbReference>
<dbReference type="InterPro" id="IPR024964">
    <property type="entry name" value="CTLH/CRA"/>
</dbReference>
<dbReference type="InterPro" id="IPR006594">
    <property type="entry name" value="LisH"/>
</dbReference>
<dbReference type="PANTHER" id="PTHR12170:SF3">
    <property type="entry name" value="GH10162P"/>
    <property type="match status" value="1"/>
</dbReference>
<dbReference type="InterPro" id="IPR013083">
    <property type="entry name" value="Znf_RING/FYVE/PHD"/>
</dbReference>
<evidence type="ECO:0000313" key="13">
    <source>
        <dbReference type="Proteomes" id="UP001176517"/>
    </source>
</evidence>
<name>A0AAN6GQE1_9BASI</name>
<dbReference type="EMBL" id="JAPDMZ010000136">
    <property type="protein sequence ID" value="KAK0548409.1"/>
    <property type="molecule type" value="Genomic_DNA"/>
</dbReference>
<feature type="compositionally biased region" description="Basic and acidic residues" evidence="10">
    <location>
        <begin position="1"/>
        <end position="12"/>
    </location>
</feature>
<dbReference type="GO" id="GO:0005737">
    <property type="term" value="C:cytoplasm"/>
    <property type="evidence" value="ECO:0007669"/>
    <property type="project" value="UniProtKB-SubCell"/>
</dbReference>
<dbReference type="Pfam" id="PF13445">
    <property type="entry name" value="zf-RING_UBOX"/>
    <property type="match status" value="1"/>
</dbReference>
<dbReference type="PANTHER" id="PTHR12170">
    <property type="entry name" value="MACROPHAGE ERYTHROBLAST ATTACHER-RELATED"/>
    <property type="match status" value="1"/>
</dbReference>
<evidence type="ECO:0000313" key="12">
    <source>
        <dbReference type="EMBL" id="KAK0548409.1"/>
    </source>
</evidence>
<feature type="domain" description="RING-Gid-type" evidence="11">
    <location>
        <begin position="478"/>
        <end position="520"/>
    </location>
</feature>
<dbReference type="GO" id="GO:0034657">
    <property type="term" value="C:GID complex"/>
    <property type="evidence" value="ECO:0007669"/>
    <property type="project" value="TreeGrafter"/>
</dbReference>
<dbReference type="InterPro" id="IPR037683">
    <property type="entry name" value="Rmd5_dRing"/>
</dbReference>
<dbReference type="Gene3D" id="3.30.40.10">
    <property type="entry name" value="Zinc/RING finger domain, C3HC4 (zinc finger)"/>
    <property type="match status" value="1"/>
</dbReference>
<comment type="subcellular location">
    <subcellularLocation>
        <location evidence="1">Cytoplasm</location>
    </subcellularLocation>
</comment>
<dbReference type="SUPFAM" id="SSF57850">
    <property type="entry name" value="RING/U-box"/>
    <property type="match status" value="1"/>
</dbReference>
<evidence type="ECO:0000256" key="9">
    <source>
        <dbReference type="PROSITE-ProRule" id="PRU01215"/>
    </source>
</evidence>
<proteinExistence type="inferred from homology"/>
<evidence type="ECO:0000256" key="3">
    <source>
        <dbReference type="ARBA" id="ARBA00022723"/>
    </source>
</evidence>
<dbReference type="CDD" id="cd16652">
    <property type="entry name" value="dRING_Rmd5p-like"/>
    <property type="match status" value="1"/>
</dbReference>
<dbReference type="GO" id="GO:0043161">
    <property type="term" value="P:proteasome-mediated ubiquitin-dependent protein catabolic process"/>
    <property type="evidence" value="ECO:0007669"/>
    <property type="project" value="InterPro"/>
</dbReference>
<dbReference type="Pfam" id="PF10607">
    <property type="entry name" value="CTLH"/>
    <property type="match status" value="1"/>
</dbReference>
<feature type="compositionally biased region" description="Polar residues" evidence="10">
    <location>
        <begin position="46"/>
        <end position="63"/>
    </location>
</feature>
<feature type="zinc finger region" description="RING-Gid-type" evidence="9">
    <location>
        <begin position="478"/>
        <end position="520"/>
    </location>
</feature>
<organism evidence="12 13">
    <name type="scientific">Tilletia horrida</name>
    <dbReference type="NCBI Taxonomy" id="155126"/>
    <lineage>
        <taxon>Eukaryota</taxon>
        <taxon>Fungi</taxon>
        <taxon>Dikarya</taxon>
        <taxon>Basidiomycota</taxon>
        <taxon>Ustilaginomycotina</taxon>
        <taxon>Exobasidiomycetes</taxon>
        <taxon>Tilletiales</taxon>
        <taxon>Tilletiaceae</taxon>
        <taxon>Tilletia</taxon>
    </lineage>
</organism>
<dbReference type="InterPro" id="IPR027370">
    <property type="entry name" value="Znf-RING_euk"/>
</dbReference>
<feature type="region of interest" description="Disordered" evidence="10">
    <location>
        <begin position="1"/>
        <end position="26"/>
    </location>
</feature>
<gene>
    <name evidence="12" type="ORF">OC846_004482</name>
</gene>
<evidence type="ECO:0000256" key="4">
    <source>
        <dbReference type="ARBA" id="ARBA00022771"/>
    </source>
</evidence>
<evidence type="ECO:0000256" key="6">
    <source>
        <dbReference type="ARBA" id="ARBA00061136"/>
    </source>
</evidence>
<keyword evidence="5" id="KW-0862">Zinc</keyword>
<dbReference type="InterPro" id="IPR044063">
    <property type="entry name" value="ZF_RING_GID"/>
</dbReference>
<keyword evidence="2" id="KW-0963">Cytoplasm</keyword>
<accession>A0AAN6GQE1</accession>
<evidence type="ECO:0000256" key="1">
    <source>
        <dbReference type="ARBA" id="ARBA00004496"/>
    </source>
</evidence>
<keyword evidence="4 9" id="KW-0863">Zinc-finger</keyword>
<dbReference type="PROSITE" id="PS50896">
    <property type="entry name" value="LISH"/>
    <property type="match status" value="1"/>
</dbReference>